<dbReference type="RefSeq" id="WP_219237818.1">
    <property type="nucleotide sequence ID" value="NZ_JAHWZX010000005.1"/>
</dbReference>
<sequence>MRYRHPARLPRTWLMTDERLGDSLWTALAALPRGSGVVFRHYSLPVCQRRALFAQISRFARRRGLLLLRAGDTPLGRGEDGVHNARAPHGAIASRAVHSARELARARRAGADLIFVSPIFPTASHPGARVLGPLRAMALARATTIPAIALGGMTPAHARRLRSGGFYGWSAIRWWADQKRKAVPT</sequence>
<accession>A0ABS6XKH8</accession>
<dbReference type="Pfam" id="PF02581">
    <property type="entry name" value="TMP-TENI"/>
    <property type="match status" value="1"/>
</dbReference>
<dbReference type="EMBL" id="JAHWZX010000005">
    <property type="protein sequence ID" value="MBW4330708.1"/>
    <property type="molecule type" value="Genomic_DNA"/>
</dbReference>
<dbReference type="Proteomes" id="UP001197214">
    <property type="component" value="Unassembled WGS sequence"/>
</dbReference>
<dbReference type="CDD" id="cd00564">
    <property type="entry name" value="TMP_TenI"/>
    <property type="match status" value="1"/>
</dbReference>
<keyword evidence="3" id="KW-1185">Reference proteome</keyword>
<protein>
    <submittedName>
        <fullName evidence="2">Thiamine phosphate synthase</fullName>
    </submittedName>
</protein>
<feature type="domain" description="Thiamine phosphate synthase/TenI" evidence="1">
    <location>
        <begin position="75"/>
        <end position="172"/>
    </location>
</feature>
<gene>
    <name evidence="2" type="ORF">KY084_07425</name>
</gene>
<comment type="caution">
    <text evidence="2">The sequence shown here is derived from an EMBL/GenBank/DDBJ whole genome shotgun (WGS) entry which is preliminary data.</text>
</comment>
<organism evidence="2 3">
    <name type="scientific">Stakelama flava</name>
    <dbReference type="NCBI Taxonomy" id="2860338"/>
    <lineage>
        <taxon>Bacteria</taxon>
        <taxon>Pseudomonadati</taxon>
        <taxon>Pseudomonadota</taxon>
        <taxon>Alphaproteobacteria</taxon>
        <taxon>Sphingomonadales</taxon>
        <taxon>Sphingomonadaceae</taxon>
        <taxon>Stakelama</taxon>
    </lineage>
</organism>
<reference evidence="2 3" key="1">
    <citation type="submission" date="2021-07" db="EMBL/GenBank/DDBJ databases">
        <title>Stakelama flava sp. nov., a novel endophytic bacterium isolated from branch of Kandelia candel.</title>
        <authorList>
            <person name="Tuo L."/>
        </authorList>
    </citation>
    <scope>NUCLEOTIDE SEQUENCE [LARGE SCALE GENOMIC DNA]</scope>
    <source>
        <strain evidence="2 3">CBK3Z-3</strain>
    </source>
</reference>
<name>A0ABS6XKH8_9SPHN</name>
<evidence type="ECO:0000313" key="2">
    <source>
        <dbReference type="EMBL" id="MBW4330708.1"/>
    </source>
</evidence>
<evidence type="ECO:0000259" key="1">
    <source>
        <dbReference type="Pfam" id="PF02581"/>
    </source>
</evidence>
<evidence type="ECO:0000313" key="3">
    <source>
        <dbReference type="Proteomes" id="UP001197214"/>
    </source>
</evidence>
<dbReference type="InterPro" id="IPR022998">
    <property type="entry name" value="ThiamineP_synth_TenI"/>
</dbReference>
<proteinExistence type="predicted"/>